<dbReference type="InterPro" id="IPR015797">
    <property type="entry name" value="NUDIX_hydrolase-like_dom_sf"/>
</dbReference>
<dbReference type="GO" id="GO:0035539">
    <property type="term" value="F:8-oxo-7,8-dihydrodeoxyguanosine triphosphate pyrophosphatase activity"/>
    <property type="evidence" value="ECO:0007669"/>
    <property type="project" value="TreeGrafter"/>
</dbReference>
<dbReference type="Pfam" id="PF00293">
    <property type="entry name" value="NUDIX"/>
    <property type="match status" value="1"/>
</dbReference>
<accession>A0A8C9EMK0</accession>
<dbReference type="PROSITE" id="PS51462">
    <property type="entry name" value="NUDIX"/>
    <property type="match status" value="1"/>
</dbReference>
<dbReference type="Gene3D" id="3.90.79.10">
    <property type="entry name" value="Nucleoside Triphosphate Pyrophosphohydrolase"/>
    <property type="match status" value="2"/>
</dbReference>
<dbReference type="CDD" id="cd04678">
    <property type="entry name" value="NUDIX_MTH2_Nudt15"/>
    <property type="match status" value="1"/>
</dbReference>
<feature type="domain" description="Nudix hydrolase" evidence="1">
    <location>
        <begin position="100"/>
        <end position="262"/>
    </location>
</feature>
<dbReference type="PANTHER" id="PTHR16099:SF5">
    <property type="entry name" value="NUCLEOTIDE TRIPHOSPHATE DIPHOSPHATASE NUDT15"/>
    <property type="match status" value="1"/>
</dbReference>
<reference evidence="2" key="1">
    <citation type="submission" date="2025-08" db="UniProtKB">
        <authorList>
            <consortium name="Ensembl"/>
        </authorList>
    </citation>
    <scope>IDENTIFICATION</scope>
</reference>
<keyword evidence="3" id="KW-1185">Reference proteome</keyword>
<dbReference type="Proteomes" id="UP000694428">
    <property type="component" value="Unplaced"/>
</dbReference>
<evidence type="ECO:0000259" key="1">
    <source>
        <dbReference type="PROSITE" id="PS51462"/>
    </source>
</evidence>
<dbReference type="Ensembl" id="ENSPSTT00000002229.1">
    <property type="protein sequence ID" value="ENSPSTP00000002115.1"/>
    <property type="gene ID" value="ENSPSTG00000001617.1"/>
</dbReference>
<dbReference type="InterPro" id="IPR000086">
    <property type="entry name" value="NUDIX_hydrolase_dom"/>
</dbReference>
<protein>
    <submittedName>
        <fullName evidence="2">Nudix hydrolase 15</fullName>
    </submittedName>
</protein>
<proteinExistence type="predicted"/>
<dbReference type="PANTHER" id="PTHR16099">
    <property type="entry name" value="8-OXO-DGTP DIPHOSPHATES NUDT15"/>
    <property type="match status" value="1"/>
</dbReference>
<evidence type="ECO:0000313" key="2">
    <source>
        <dbReference type="Ensembl" id="ENSPSTP00000002115.1"/>
    </source>
</evidence>
<dbReference type="GO" id="GO:0005829">
    <property type="term" value="C:cytosol"/>
    <property type="evidence" value="ECO:0007669"/>
    <property type="project" value="TreeGrafter"/>
</dbReference>
<dbReference type="SUPFAM" id="SSF55811">
    <property type="entry name" value="Nudix"/>
    <property type="match status" value="1"/>
</dbReference>
<dbReference type="GO" id="GO:0006203">
    <property type="term" value="P:dGTP catabolic process"/>
    <property type="evidence" value="ECO:0007669"/>
    <property type="project" value="TreeGrafter"/>
</dbReference>
<evidence type="ECO:0000313" key="3">
    <source>
        <dbReference type="Proteomes" id="UP000694428"/>
    </source>
</evidence>
<organism evidence="2 3">
    <name type="scientific">Pavo cristatus</name>
    <name type="common">Indian peafowl</name>
    <name type="synonym">Blue peafowl</name>
    <dbReference type="NCBI Taxonomy" id="9049"/>
    <lineage>
        <taxon>Eukaryota</taxon>
        <taxon>Metazoa</taxon>
        <taxon>Chordata</taxon>
        <taxon>Craniata</taxon>
        <taxon>Vertebrata</taxon>
        <taxon>Euteleostomi</taxon>
        <taxon>Archelosauria</taxon>
        <taxon>Archosauria</taxon>
        <taxon>Dinosauria</taxon>
        <taxon>Saurischia</taxon>
        <taxon>Theropoda</taxon>
        <taxon>Coelurosauria</taxon>
        <taxon>Aves</taxon>
        <taxon>Neognathae</taxon>
        <taxon>Galloanserae</taxon>
        <taxon>Galliformes</taxon>
        <taxon>Phasianidae</taxon>
        <taxon>Phasianinae</taxon>
        <taxon>Pavo</taxon>
    </lineage>
</organism>
<sequence length="283" mass="30997">MFPFEASLHLLAWLTRCFPHKLRLLGLYCYQQHSVLQPESILPLAAGGKSASGEATPLHETPVGACAPAHDHSHCCCGRGKARRHRRAELAAAMGEATRPQRPGIGVGVVVTSPAHPNCVLLGKRKGPMGAGTYQLPGGHLEFGESLAECAARETLEEAALRLRNVRFASAVNAVCATACYHYVTVLMKGEAEPGAEPRNCEPDKNEGEECVWAAETGGAGLQRGTLSNRWLNLDRWEWVKWDEFPPAEHLFWALRCLREQGYNPFTEDLNHLKGYTGSHQLA</sequence>
<name>A0A8C9EMK0_PAVCR</name>
<dbReference type="FunFam" id="3.90.79.10:FF:000060">
    <property type="entry name" value="Nudix hydrolase 1"/>
    <property type="match status" value="1"/>
</dbReference>
<dbReference type="AlphaFoldDB" id="A0A8C9EMK0"/>
<reference evidence="2" key="2">
    <citation type="submission" date="2025-09" db="UniProtKB">
        <authorList>
            <consortium name="Ensembl"/>
        </authorList>
    </citation>
    <scope>IDENTIFICATION</scope>
</reference>